<evidence type="ECO:0000313" key="11">
    <source>
        <dbReference type="EMBL" id="ENW00308.1"/>
    </source>
</evidence>
<dbReference type="InterPro" id="IPR018046">
    <property type="entry name" value="Pili_assmbl_chaperone_CS"/>
</dbReference>
<dbReference type="SUPFAM" id="SSF49354">
    <property type="entry name" value="PapD-like"/>
    <property type="match status" value="1"/>
</dbReference>
<comment type="similarity">
    <text evidence="2 7">Belongs to the periplasmic pilus chaperone family.</text>
</comment>
<proteinExistence type="inferred from homology"/>
<evidence type="ECO:0008006" key="13">
    <source>
        <dbReference type="Google" id="ProtNLM"/>
    </source>
</evidence>
<dbReference type="Proteomes" id="UP000013251">
    <property type="component" value="Unassembled WGS sequence"/>
</dbReference>
<feature type="domain" description="Pili assembly chaperone N-terminal" evidence="9">
    <location>
        <begin position="32"/>
        <end position="151"/>
    </location>
</feature>
<evidence type="ECO:0000256" key="1">
    <source>
        <dbReference type="ARBA" id="ARBA00004418"/>
    </source>
</evidence>
<dbReference type="PROSITE" id="PS00635">
    <property type="entry name" value="PILI_CHAPERONE"/>
    <property type="match status" value="1"/>
</dbReference>
<dbReference type="PROSITE" id="PS51257">
    <property type="entry name" value="PROKAR_LIPOPROTEIN"/>
    <property type="match status" value="1"/>
</dbReference>
<keyword evidence="3" id="KW-1029">Fimbrium biogenesis</keyword>
<accession>N9DPY7</accession>
<dbReference type="Pfam" id="PF00345">
    <property type="entry name" value="PapD_N"/>
    <property type="match status" value="1"/>
</dbReference>
<evidence type="ECO:0000256" key="5">
    <source>
        <dbReference type="ARBA" id="ARBA00022764"/>
    </source>
</evidence>
<evidence type="ECO:0000256" key="4">
    <source>
        <dbReference type="ARBA" id="ARBA00022729"/>
    </source>
</evidence>
<dbReference type="InterPro" id="IPR050643">
    <property type="entry name" value="Periplasmic_pilus_chap"/>
</dbReference>
<dbReference type="PANTHER" id="PTHR30251:SF11">
    <property type="entry name" value="CHAPERONE PROTEIN FIMC-RELATED"/>
    <property type="match status" value="1"/>
</dbReference>
<dbReference type="PRINTS" id="PR00969">
    <property type="entry name" value="CHAPERONPILI"/>
</dbReference>
<reference evidence="11 12" key="1">
    <citation type="submission" date="2013-02" db="EMBL/GenBank/DDBJ databases">
        <title>The Genome Sequence of Acinetobacter bereziniae CIP 70.12.</title>
        <authorList>
            <consortium name="The Broad Institute Genome Sequencing Platform"/>
            <consortium name="The Broad Institute Genome Sequencing Center for Infectious Disease"/>
            <person name="Cerqueira G."/>
            <person name="Feldgarden M."/>
            <person name="Courvalin P."/>
            <person name="Perichon B."/>
            <person name="Grillot-Courvalin C."/>
            <person name="Clermont D."/>
            <person name="Rocha E."/>
            <person name="Yoon E.-J."/>
            <person name="Nemec A."/>
            <person name="Walker B."/>
            <person name="Young S.K."/>
            <person name="Zeng Q."/>
            <person name="Gargeya S."/>
            <person name="Fitzgerald M."/>
            <person name="Haas B."/>
            <person name="Abouelleil A."/>
            <person name="Alvarado L."/>
            <person name="Arachchi H.M."/>
            <person name="Berlin A.M."/>
            <person name="Chapman S.B."/>
            <person name="Dewar J."/>
            <person name="Goldberg J."/>
            <person name="Griggs A."/>
            <person name="Gujja S."/>
            <person name="Hansen M."/>
            <person name="Howarth C."/>
            <person name="Imamovic A."/>
            <person name="Larimer J."/>
            <person name="McCowan C."/>
            <person name="Murphy C."/>
            <person name="Neiman D."/>
            <person name="Pearson M."/>
            <person name="Priest M."/>
            <person name="Roberts A."/>
            <person name="Saif S."/>
            <person name="Shea T."/>
            <person name="Sisk P."/>
            <person name="Sykes S."/>
            <person name="Wortman J."/>
            <person name="Nusbaum C."/>
            <person name="Birren B."/>
        </authorList>
    </citation>
    <scope>NUCLEOTIDE SEQUENCE [LARGE SCALE GENOMIC DNA]</scope>
    <source>
        <strain evidence="11 12">CIP 70.12</strain>
    </source>
</reference>
<keyword evidence="12" id="KW-1185">Reference proteome</keyword>
<dbReference type="GO" id="GO:0030288">
    <property type="term" value="C:outer membrane-bounded periplasmic space"/>
    <property type="evidence" value="ECO:0007669"/>
    <property type="project" value="InterPro"/>
</dbReference>
<dbReference type="SUPFAM" id="SSF49584">
    <property type="entry name" value="Periplasmic chaperone C-domain"/>
    <property type="match status" value="1"/>
</dbReference>
<comment type="caution">
    <text evidence="11">The sequence shown here is derived from an EMBL/GenBank/DDBJ whole genome shotgun (WGS) entry which is preliminary data.</text>
</comment>
<keyword evidence="6 7" id="KW-0143">Chaperone</keyword>
<dbReference type="OrthoDB" id="9131059at2"/>
<comment type="subcellular location">
    <subcellularLocation>
        <location evidence="1 7">Periplasm</location>
    </subcellularLocation>
</comment>
<dbReference type="InterPro" id="IPR008962">
    <property type="entry name" value="PapD-like_sf"/>
</dbReference>
<name>N9DPY7_ACIBZ</name>
<gene>
    <name evidence="11" type="ORF">F938_00952</name>
</gene>
<evidence type="ECO:0000313" key="12">
    <source>
        <dbReference type="Proteomes" id="UP000013251"/>
    </source>
</evidence>
<dbReference type="AlphaFoldDB" id="N9DPY7"/>
<protein>
    <recommendedName>
        <fullName evidence="13">Pili assembly chaperone N-terminal domain-containing protein</fullName>
    </recommendedName>
</protein>
<dbReference type="HOGENOM" id="CLU_070768_2_1_6"/>
<dbReference type="GeneID" id="69462032"/>
<sequence>MNLKLFKNGMLAVALLGLSSYACADGDKKSGGISLGSTRVIYPLGAKQFSLPVINHSQKDRYLINSWVETKTEEKTSDFVLTPPLFVAEPSTENTLRIVNLVKNLPQDRESVFWLNVKSIPAVDKEVLAEKNILQLAVLSRIKLFVRPENLKITPADALTKVKFIKSADGVEVDNQSPYHISFINLEVDTTKLNSVMAAPFEKTKISKIVGNKLTYQIVNDYGGVEPKVEVKLN</sequence>
<dbReference type="GO" id="GO:0071555">
    <property type="term" value="P:cell wall organization"/>
    <property type="evidence" value="ECO:0007669"/>
    <property type="project" value="InterPro"/>
</dbReference>
<dbReference type="Gene3D" id="2.60.40.10">
    <property type="entry name" value="Immunoglobulins"/>
    <property type="match status" value="2"/>
</dbReference>
<feature type="domain" description="Pili assembly chaperone C-terminal" evidence="10">
    <location>
        <begin position="173"/>
        <end position="226"/>
    </location>
</feature>
<dbReference type="InterPro" id="IPR036316">
    <property type="entry name" value="Pili_assmbl_chap_C_dom_sf"/>
</dbReference>
<keyword evidence="4 8" id="KW-0732">Signal</keyword>
<dbReference type="InterPro" id="IPR013783">
    <property type="entry name" value="Ig-like_fold"/>
</dbReference>
<feature type="chain" id="PRO_5004140962" description="Pili assembly chaperone N-terminal domain-containing protein" evidence="8">
    <location>
        <begin position="25"/>
        <end position="234"/>
    </location>
</feature>
<organism evidence="11 12">
    <name type="scientific">Acinetobacter bereziniae LMG 1003 = CIP 70.12</name>
    <dbReference type="NCBI Taxonomy" id="981324"/>
    <lineage>
        <taxon>Bacteria</taxon>
        <taxon>Pseudomonadati</taxon>
        <taxon>Pseudomonadota</taxon>
        <taxon>Gammaproteobacteria</taxon>
        <taxon>Moraxellales</taxon>
        <taxon>Moraxellaceae</taxon>
        <taxon>Acinetobacter</taxon>
    </lineage>
</organism>
<dbReference type="RefSeq" id="WP_005029880.1">
    <property type="nucleotide sequence ID" value="NZ_KB849755.1"/>
</dbReference>
<evidence type="ECO:0000256" key="3">
    <source>
        <dbReference type="ARBA" id="ARBA00022558"/>
    </source>
</evidence>
<evidence type="ECO:0000256" key="2">
    <source>
        <dbReference type="ARBA" id="ARBA00007399"/>
    </source>
</evidence>
<evidence type="ECO:0000256" key="6">
    <source>
        <dbReference type="ARBA" id="ARBA00023186"/>
    </source>
</evidence>
<dbReference type="InterPro" id="IPR001829">
    <property type="entry name" value="Pili_assmbl_chaperone_bac"/>
</dbReference>
<dbReference type="PATRIC" id="fig|1217650.3.peg.918"/>
<evidence type="ECO:0000259" key="9">
    <source>
        <dbReference type="Pfam" id="PF00345"/>
    </source>
</evidence>
<dbReference type="InterPro" id="IPR016148">
    <property type="entry name" value="Pili_assmbl_chaperone_C"/>
</dbReference>
<dbReference type="InterPro" id="IPR016147">
    <property type="entry name" value="Pili_assmbl_chaperone_N"/>
</dbReference>
<dbReference type="EMBL" id="APQG01000015">
    <property type="protein sequence ID" value="ENW00308.1"/>
    <property type="molecule type" value="Genomic_DNA"/>
</dbReference>
<keyword evidence="5" id="KW-0574">Periplasm</keyword>
<dbReference type="FunFam" id="2.60.40.10:FF:000458">
    <property type="entry name" value="Molecular chaperone FimC"/>
    <property type="match status" value="1"/>
</dbReference>
<evidence type="ECO:0000256" key="7">
    <source>
        <dbReference type="RuleBase" id="RU003918"/>
    </source>
</evidence>
<dbReference type="Pfam" id="PF02753">
    <property type="entry name" value="PapD_C"/>
    <property type="match status" value="1"/>
</dbReference>
<dbReference type="PANTHER" id="PTHR30251">
    <property type="entry name" value="PILUS ASSEMBLY CHAPERONE"/>
    <property type="match status" value="1"/>
</dbReference>
<evidence type="ECO:0000259" key="10">
    <source>
        <dbReference type="Pfam" id="PF02753"/>
    </source>
</evidence>
<evidence type="ECO:0000256" key="8">
    <source>
        <dbReference type="SAM" id="SignalP"/>
    </source>
</evidence>
<feature type="signal peptide" evidence="8">
    <location>
        <begin position="1"/>
        <end position="24"/>
    </location>
</feature>